<name>A0A6G1F7U8_9ORYZ</name>
<accession>A0A6G1F7U8</accession>
<protein>
    <submittedName>
        <fullName evidence="1">Uncharacterized protein</fullName>
    </submittedName>
</protein>
<dbReference type="Proteomes" id="UP000479710">
    <property type="component" value="Unassembled WGS sequence"/>
</dbReference>
<comment type="caution">
    <text evidence="1">The sequence shown here is derived from an EMBL/GenBank/DDBJ whole genome shotgun (WGS) entry which is preliminary data.</text>
</comment>
<gene>
    <name evidence="1" type="ORF">E2562_013154</name>
</gene>
<reference evidence="1 2" key="1">
    <citation type="submission" date="2019-11" db="EMBL/GenBank/DDBJ databases">
        <title>Whole genome sequence of Oryza granulata.</title>
        <authorList>
            <person name="Li W."/>
        </authorList>
    </citation>
    <scope>NUCLEOTIDE SEQUENCE [LARGE SCALE GENOMIC DNA]</scope>
    <source>
        <strain evidence="2">cv. Menghai</strain>
        <tissue evidence="1">Leaf</tissue>
    </source>
</reference>
<evidence type="ECO:0000313" key="1">
    <source>
        <dbReference type="EMBL" id="KAF0932970.1"/>
    </source>
</evidence>
<dbReference type="OrthoDB" id="10636794at2759"/>
<evidence type="ECO:0000313" key="2">
    <source>
        <dbReference type="Proteomes" id="UP000479710"/>
    </source>
</evidence>
<dbReference type="EMBL" id="SPHZ02000001">
    <property type="protein sequence ID" value="KAF0932970.1"/>
    <property type="molecule type" value="Genomic_DNA"/>
</dbReference>
<proteinExistence type="predicted"/>
<organism evidence="1 2">
    <name type="scientific">Oryza meyeriana var. granulata</name>
    <dbReference type="NCBI Taxonomy" id="110450"/>
    <lineage>
        <taxon>Eukaryota</taxon>
        <taxon>Viridiplantae</taxon>
        <taxon>Streptophyta</taxon>
        <taxon>Embryophyta</taxon>
        <taxon>Tracheophyta</taxon>
        <taxon>Spermatophyta</taxon>
        <taxon>Magnoliopsida</taxon>
        <taxon>Liliopsida</taxon>
        <taxon>Poales</taxon>
        <taxon>Poaceae</taxon>
        <taxon>BOP clade</taxon>
        <taxon>Oryzoideae</taxon>
        <taxon>Oryzeae</taxon>
        <taxon>Oryzinae</taxon>
        <taxon>Oryza</taxon>
        <taxon>Oryza meyeriana</taxon>
    </lineage>
</organism>
<dbReference type="AlphaFoldDB" id="A0A6G1F7U8"/>
<keyword evidence="2" id="KW-1185">Reference proteome</keyword>
<sequence length="124" mass="13376">MALHAQLFQALETPIMVATPQCPRGKSHQQLETLRHSKRQAARHYSVLVSQRAQVRIMKEVGLLEPSETVGDEAVQEYISTFDTLLPSHVVEGIRALIGIGGDGGGALPPDVAAAEDGLQPQMI</sequence>